<feature type="transmembrane region" description="Helical" evidence="6">
    <location>
        <begin position="209"/>
        <end position="234"/>
    </location>
</feature>
<keyword evidence="3 6" id="KW-0812">Transmembrane</keyword>
<gene>
    <name evidence="7" type="ORF">SAMN04488099_10949</name>
</gene>
<dbReference type="PANTHER" id="PTHR42865">
    <property type="entry name" value="PROTON/GLUTAMATE-ASPARTATE SYMPORTER"/>
    <property type="match status" value="1"/>
</dbReference>
<dbReference type="Gene3D" id="1.10.3860.10">
    <property type="entry name" value="Sodium:dicarboxylate symporter"/>
    <property type="match status" value="1"/>
</dbReference>
<keyword evidence="4 6" id="KW-1133">Transmembrane helix</keyword>
<dbReference type="GO" id="GO:0005886">
    <property type="term" value="C:plasma membrane"/>
    <property type="evidence" value="ECO:0007669"/>
    <property type="project" value="TreeGrafter"/>
</dbReference>
<evidence type="ECO:0000256" key="5">
    <source>
        <dbReference type="ARBA" id="ARBA00023136"/>
    </source>
</evidence>
<dbReference type="PANTHER" id="PTHR42865:SF8">
    <property type="entry name" value="SERINE_THREONINE TRANSPORTER SSTT"/>
    <property type="match status" value="1"/>
</dbReference>
<comment type="subcellular location">
    <subcellularLocation>
        <location evidence="1">Membrane</location>
        <topology evidence="1">Multi-pass membrane protein</topology>
    </subcellularLocation>
</comment>
<dbReference type="STRING" id="426702.SAMN04488099_10949"/>
<feature type="transmembrane region" description="Helical" evidence="6">
    <location>
        <begin position="40"/>
        <end position="64"/>
    </location>
</feature>
<accession>A0A1H7LDG2</accession>
<dbReference type="AlphaFoldDB" id="A0A1H7LDG2"/>
<feature type="transmembrane region" description="Helical" evidence="6">
    <location>
        <begin position="282"/>
        <end position="308"/>
    </location>
</feature>
<evidence type="ECO:0000256" key="2">
    <source>
        <dbReference type="ARBA" id="ARBA00022448"/>
    </source>
</evidence>
<proteinExistence type="predicted"/>
<dbReference type="InterPro" id="IPR036458">
    <property type="entry name" value="Na:dicarbo_symporter_sf"/>
</dbReference>
<keyword evidence="2" id="KW-0813">Transport</keyword>
<dbReference type="EMBL" id="FNZU01000009">
    <property type="protein sequence ID" value="SEK96929.1"/>
    <property type="molecule type" value="Genomic_DNA"/>
</dbReference>
<reference evidence="8" key="1">
    <citation type="submission" date="2016-10" db="EMBL/GenBank/DDBJ databases">
        <authorList>
            <person name="Varghese N."/>
            <person name="Submissions S."/>
        </authorList>
    </citation>
    <scope>NUCLEOTIDE SEQUENCE [LARGE SCALE GENOMIC DNA]</scope>
    <source>
        <strain evidence="8">DSM 19183</strain>
    </source>
</reference>
<dbReference type="InterPro" id="IPR001991">
    <property type="entry name" value="Na-dicarboxylate_symporter"/>
</dbReference>
<keyword evidence="8" id="KW-1185">Reference proteome</keyword>
<evidence type="ECO:0000256" key="4">
    <source>
        <dbReference type="ARBA" id="ARBA00022989"/>
    </source>
</evidence>
<evidence type="ECO:0000313" key="8">
    <source>
        <dbReference type="Proteomes" id="UP000199081"/>
    </source>
</evidence>
<dbReference type="SUPFAM" id="SSF118215">
    <property type="entry name" value="Proton glutamate symport protein"/>
    <property type="match status" value="1"/>
</dbReference>
<dbReference type="PRINTS" id="PR00173">
    <property type="entry name" value="EDTRNSPORT"/>
</dbReference>
<dbReference type="GO" id="GO:0032329">
    <property type="term" value="P:serine transport"/>
    <property type="evidence" value="ECO:0007669"/>
    <property type="project" value="TreeGrafter"/>
</dbReference>
<dbReference type="Proteomes" id="UP000199081">
    <property type="component" value="Unassembled WGS sequence"/>
</dbReference>
<sequence length="416" mass="44820">MKKMHSLKFGLVPKLLLAILLGVIVGQIQFIPDFILQIPVTVSSLFSSLLSFIIPLMIVGYVVKGISDISQGAGKLLGLNALLAYSSTLIGGFIAYFLASSLFPLFIDASVRDTVQEETAALEPLFTLPLDPLFGVTSAIVFAFLFGIFISWLREDGKGETMYQFFNDFGEIITLILKTVIIPLLPVYIFGNFLNLSYTGTVFSLLSVFWRVFLIVIALQLLLITIMFVLAGLYTGKNPLTLMRNQIPAYFTALGTQSSAATIPVNMECARKNGVSREIREFVIPLSATIHLMGSIVTITSCVTAVLLMFDMPFGFGMMASFIATLGVAMVAAPGAPGGAIMSALPFVYMVGIDPTGTLGNLLITLYITQDSFGTAANVSGDNAIALVIDKIYTRYFVSSPAPEAVHSSEQSEAVS</sequence>
<protein>
    <submittedName>
        <fullName evidence="7">Na+/H+-dicarboxylate symporter</fullName>
    </submittedName>
</protein>
<organism evidence="7 8">
    <name type="scientific">Alkalibacterium pelagium</name>
    <dbReference type="NCBI Taxonomy" id="426702"/>
    <lineage>
        <taxon>Bacteria</taxon>
        <taxon>Bacillati</taxon>
        <taxon>Bacillota</taxon>
        <taxon>Bacilli</taxon>
        <taxon>Lactobacillales</taxon>
        <taxon>Carnobacteriaceae</taxon>
        <taxon>Alkalibacterium</taxon>
    </lineage>
</organism>
<feature type="transmembrane region" description="Helical" evidence="6">
    <location>
        <begin position="165"/>
        <end position="189"/>
    </location>
</feature>
<evidence type="ECO:0000256" key="3">
    <source>
        <dbReference type="ARBA" id="ARBA00022692"/>
    </source>
</evidence>
<feature type="transmembrane region" description="Helical" evidence="6">
    <location>
        <begin position="133"/>
        <end position="153"/>
    </location>
</feature>
<feature type="transmembrane region" description="Helical" evidence="6">
    <location>
        <begin position="314"/>
        <end position="333"/>
    </location>
</feature>
<feature type="transmembrane region" description="Helical" evidence="6">
    <location>
        <begin position="76"/>
        <end position="99"/>
    </location>
</feature>
<evidence type="ECO:0000256" key="6">
    <source>
        <dbReference type="SAM" id="Phobius"/>
    </source>
</evidence>
<evidence type="ECO:0000313" key="7">
    <source>
        <dbReference type="EMBL" id="SEK96929.1"/>
    </source>
</evidence>
<name>A0A1H7LDG2_9LACT</name>
<dbReference type="Pfam" id="PF00375">
    <property type="entry name" value="SDF"/>
    <property type="match status" value="1"/>
</dbReference>
<evidence type="ECO:0000256" key="1">
    <source>
        <dbReference type="ARBA" id="ARBA00004141"/>
    </source>
</evidence>
<dbReference type="GO" id="GO:0005295">
    <property type="term" value="F:neutral L-amino acid:sodium symporter activity"/>
    <property type="evidence" value="ECO:0007669"/>
    <property type="project" value="TreeGrafter"/>
</dbReference>
<keyword evidence="5 6" id="KW-0472">Membrane</keyword>